<reference evidence="3" key="1">
    <citation type="submission" date="2014-09" db="EMBL/GenBank/DDBJ databases">
        <authorList>
            <person name="Gomez-Valero L."/>
        </authorList>
    </citation>
    <scope>NUCLEOTIDE SEQUENCE [LARGE SCALE GENOMIC DNA]</scope>
    <source>
        <strain evidence="3">ATCC700992</strain>
    </source>
</reference>
<dbReference type="Proteomes" id="UP000032430">
    <property type="component" value="Chromosome I"/>
</dbReference>
<accession>A0A098GAP5</accession>
<gene>
    <name evidence="2" type="ORF">LFA_3219</name>
</gene>
<proteinExistence type="predicted"/>
<dbReference type="KEGG" id="lfa:LFA_3219"/>
<dbReference type="EMBL" id="LN614827">
    <property type="protein sequence ID" value="CEG58555.1"/>
    <property type="molecule type" value="Genomic_DNA"/>
</dbReference>
<keyword evidence="3" id="KW-1185">Reference proteome</keyword>
<feature type="compositionally biased region" description="Polar residues" evidence="1">
    <location>
        <begin position="59"/>
        <end position="71"/>
    </location>
</feature>
<feature type="region of interest" description="Disordered" evidence="1">
    <location>
        <begin position="49"/>
        <end position="71"/>
    </location>
</feature>
<evidence type="ECO:0000313" key="2">
    <source>
        <dbReference type="EMBL" id="CEG58555.1"/>
    </source>
</evidence>
<name>A0A098GAP5_9GAMM</name>
<evidence type="ECO:0000256" key="1">
    <source>
        <dbReference type="SAM" id="MobiDB-lite"/>
    </source>
</evidence>
<dbReference type="OrthoDB" id="9945871at2"/>
<sequence>MQRISLSQRQLEEQRLRIEANGTLAPAKPGSVFETRRKNLIEKRVQEGLQKFDEEQNESTELTSTMQTMKL</sequence>
<dbReference type="HOGENOM" id="CLU_2735030_0_0_6"/>
<organism evidence="2 3">
    <name type="scientific">Legionella fallonii LLAP-10</name>
    <dbReference type="NCBI Taxonomy" id="1212491"/>
    <lineage>
        <taxon>Bacteria</taxon>
        <taxon>Pseudomonadati</taxon>
        <taxon>Pseudomonadota</taxon>
        <taxon>Gammaproteobacteria</taxon>
        <taxon>Legionellales</taxon>
        <taxon>Legionellaceae</taxon>
        <taxon>Legionella</taxon>
    </lineage>
</organism>
<evidence type="ECO:0000313" key="3">
    <source>
        <dbReference type="Proteomes" id="UP000032430"/>
    </source>
</evidence>
<dbReference type="AlphaFoldDB" id="A0A098GAP5"/>
<protein>
    <submittedName>
        <fullName evidence="2">Uncharacterized protein</fullName>
    </submittedName>
</protein>
<dbReference type="RefSeq" id="WP_045096848.1">
    <property type="nucleotide sequence ID" value="NZ_LN614827.1"/>
</dbReference>